<protein>
    <submittedName>
        <fullName evidence="3">Zinc finger MYM-type protein 1-like</fullName>
    </submittedName>
</protein>
<dbReference type="InterPro" id="IPR055298">
    <property type="entry name" value="AtLOH3-like"/>
</dbReference>
<proteinExistence type="predicted"/>
<organism evidence="3 4">
    <name type="scientific">Canna indica</name>
    <name type="common">Indian-shot</name>
    <dbReference type="NCBI Taxonomy" id="4628"/>
    <lineage>
        <taxon>Eukaryota</taxon>
        <taxon>Viridiplantae</taxon>
        <taxon>Streptophyta</taxon>
        <taxon>Embryophyta</taxon>
        <taxon>Tracheophyta</taxon>
        <taxon>Spermatophyta</taxon>
        <taxon>Magnoliopsida</taxon>
        <taxon>Liliopsida</taxon>
        <taxon>Zingiberales</taxon>
        <taxon>Cannaceae</taxon>
        <taxon>Canna</taxon>
    </lineage>
</organism>
<accession>A0AAQ3K0Q3</accession>
<gene>
    <name evidence="3" type="ORF">Cni_G07219</name>
</gene>
<dbReference type="EMBL" id="CP136891">
    <property type="protein sequence ID" value="WOK98507.1"/>
    <property type="molecule type" value="Genomic_DNA"/>
</dbReference>
<evidence type="ECO:0000259" key="2">
    <source>
        <dbReference type="Pfam" id="PF14291"/>
    </source>
</evidence>
<dbReference type="Pfam" id="PF14291">
    <property type="entry name" value="DUF4371"/>
    <property type="match status" value="1"/>
</dbReference>
<keyword evidence="4" id="KW-1185">Reference proteome</keyword>
<reference evidence="3 4" key="1">
    <citation type="submission" date="2023-10" db="EMBL/GenBank/DDBJ databases">
        <title>Chromosome-scale genome assembly provides insights into flower coloration mechanisms of Canna indica.</title>
        <authorList>
            <person name="Li C."/>
        </authorList>
    </citation>
    <scope>NUCLEOTIDE SEQUENCE [LARGE SCALE GENOMIC DNA]</scope>
    <source>
        <tissue evidence="3">Flower</tissue>
    </source>
</reference>
<name>A0AAQ3K0Q3_9LILI</name>
<keyword evidence="1" id="KW-0732">Signal</keyword>
<dbReference type="AlphaFoldDB" id="A0AAQ3K0Q3"/>
<dbReference type="InterPro" id="IPR025398">
    <property type="entry name" value="DUF4371"/>
</dbReference>
<feature type="signal peptide" evidence="1">
    <location>
        <begin position="1"/>
        <end position="32"/>
    </location>
</feature>
<evidence type="ECO:0000313" key="3">
    <source>
        <dbReference type="EMBL" id="WOK98507.1"/>
    </source>
</evidence>
<evidence type="ECO:0000256" key="1">
    <source>
        <dbReference type="SAM" id="SignalP"/>
    </source>
</evidence>
<dbReference type="PANTHER" id="PTHR11697">
    <property type="entry name" value="GENERAL TRANSCRIPTION FACTOR 2-RELATED ZINC FINGER PROTEIN"/>
    <property type="match status" value="1"/>
</dbReference>
<evidence type="ECO:0000313" key="4">
    <source>
        <dbReference type="Proteomes" id="UP001327560"/>
    </source>
</evidence>
<sequence>MTPPAHPKSLLISYAVALINFLELLSWYAKRSDDVDSVVLKNAPGNNQLIAPIIQQNISNACANETTKDIIDDLGDEYFSILVVESSGISQKEQLAICLRFVDKCGKVTERFLGLVHVSDTTTISLKTSFFSLLLEHCLIPSRIRSQGYDGDSNIKGEINGLKTLIMKETPSAYYVHCFAHQLQLTLVAVYSKNDDCVWLFEQLTNLLNVIGVSCKRKEMLRVKQAEQVAEALCVGEIESGSGLNQKIGLRRPGS</sequence>
<dbReference type="Proteomes" id="UP001327560">
    <property type="component" value="Chromosome 2"/>
</dbReference>
<dbReference type="PANTHER" id="PTHR11697:SF230">
    <property type="entry name" value="ZINC FINGER, MYM DOMAIN CONTAINING 1"/>
    <property type="match status" value="1"/>
</dbReference>
<feature type="chain" id="PRO_5042905686" evidence="1">
    <location>
        <begin position="33"/>
        <end position="255"/>
    </location>
</feature>
<feature type="domain" description="DUF4371" evidence="2">
    <location>
        <begin position="20"/>
        <end position="161"/>
    </location>
</feature>